<evidence type="ECO:0000313" key="2">
    <source>
        <dbReference type="Proteomes" id="UP000095228"/>
    </source>
</evidence>
<dbReference type="EMBL" id="CP016094">
    <property type="protein sequence ID" value="AOS45585.1"/>
    <property type="molecule type" value="Genomic_DNA"/>
</dbReference>
<dbReference type="KEGG" id="obg:Verru16b_02668"/>
<sequence length="281" mass="30047">MCFPTLLIAACDAVGLIAGPSRTFLLRNFSSEASPPGSAPSADGKLAGRVLARLQRGISHQHLATGTAPAFGRALAPCNGSDLLPLRLLSICSWVIPLYGTAPMRRFCELCQTRPLPAAPCPFRAPPLRAGPFGGVDPPEQRAASWSYSSNHNPLGNCIGARPETGLGPDSARTWFLGHASPHSSYVAILERLRRRPEELVIFACRRLAPRRGGRHQLTPAFPRLPGIIPVVLPAGFSCRRASTVLSRNGCNMRPARRKVTGLFLPSYSPPRAGSGFSTGE</sequence>
<keyword evidence="2" id="KW-1185">Reference proteome</keyword>
<dbReference type="AlphaFoldDB" id="A0A1D8AXG4"/>
<protein>
    <submittedName>
        <fullName evidence="1">Uncharacterized protein</fullName>
    </submittedName>
</protein>
<accession>A0A1D8AXG4</accession>
<organism evidence="1 2">
    <name type="scientific">Lacunisphaera limnophila</name>
    <dbReference type="NCBI Taxonomy" id="1838286"/>
    <lineage>
        <taxon>Bacteria</taxon>
        <taxon>Pseudomonadati</taxon>
        <taxon>Verrucomicrobiota</taxon>
        <taxon>Opitutia</taxon>
        <taxon>Opitutales</taxon>
        <taxon>Opitutaceae</taxon>
        <taxon>Lacunisphaera</taxon>
    </lineage>
</organism>
<reference evidence="1 2" key="1">
    <citation type="submission" date="2016-06" db="EMBL/GenBank/DDBJ databases">
        <title>Three novel species with peptidoglycan cell walls form the new genus Lacunisphaera gen. nov. in the family Opitutaceae of the verrucomicrobial subdivision 4.</title>
        <authorList>
            <person name="Rast P."/>
            <person name="Gloeckner I."/>
            <person name="Jogler M."/>
            <person name="Boedeker C."/>
            <person name="Jeske O."/>
            <person name="Wiegand S."/>
            <person name="Reinhardt R."/>
            <person name="Schumann P."/>
            <person name="Rohde M."/>
            <person name="Spring S."/>
            <person name="Gloeckner F.O."/>
            <person name="Jogler C."/>
        </authorList>
    </citation>
    <scope>NUCLEOTIDE SEQUENCE [LARGE SCALE GENOMIC DNA]</scope>
    <source>
        <strain evidence="1 2">IG16b</strain>
    </source>
</reference>
<gene>
    <name evidence="1" type="ORF">Verru16b_02668</name>
</gene>
<name>A0A1D8AXG4_9BACT</name>
<dbReference type="Proteomes" id="UP000095228">
    <property type="component" value="Chromosome"/>
</dbReference>
<evidence type="ECO:0000313" key="1">
    <source>
        <dbReference type="EMBL" id="AOS45585.1"/>
    </source>
</evidence>
<proteinExistence type="predicted"/>